<dbReference type="PANTHER" id="PTHR44147">
    <property type="entry name" value="DEHYDROGENASE/REDUCTASE SDR FAMILY MEMBER 1"/>
    <property type="match status" value="1"/>
</dbReference>
<dbReference type="RefSeq" id="WP_043355860.1">
    <property type="nucleotide sequence ID" value="NZ_CP010537.1"/>
</dbReference>
<dbReference type="EC" id="1.1.1.100" evidence="1"/>
<proteinExistence type="predicted"/>
<accession>A0A0C4YDX0</accession>
<dbReference type="Pfam" id="PF00106">
    <property type="entry name" value="adh_short"/>
    <property type="match status" value="1"/>
</dbReference>
<dbReference type="OrthoDB" id="63584at2"/>
<name>A0A0C4YDX0_9BURK</name>
<dbReference type="InterPro" id="IPR036291">
    <property type="entry name" value="NAD(P)-bd_dom_sf"/>
</dbReference>
<dbReference type="EMBL" id="CP010537">
    <property type="protein sequence ID" value="AJG23892.1"/>
    <property type="molecule type" value="Genomic_DNA"/>
</dbReference>
<keyword evidence="2" id="KW-1185">Reference proteome</keyword>
<dbReference type="Proteomes" id="UP000031843">
    <property type="component" value="Chromosome secondary"/>
</dbReference>
<dbReference type="PRINTS" id="PR00081">
    <property type="entry name" value="GDHRDH"/>
</dbReference>
<evidence type="ECO:0000313" key="2">
    <source>
        <dbReference type="Proteomes" id="UP000031843"/>
    </source>
</evidence>
<dbReference type="InterPro" id="IPR002347">
    <property type="entry name" value="SDR_fam"/>
</dbReference>
<dbReference type="PANTHER" id="PTHR44147:SF2">
    <property type="entry name" value="DEHYDROGENASE_REDUCTASE SDR FAMILY MEMBER 1"/>
    <property type="match status" value="1"/>
</dbReference>
<dbReference type="KEGG" id="cbw:RR42_s2310"/>
<dbReference type="AlphaFoldDB" id="A0A0C4YDX0"/>
<evidence type="ECO:0000313" key="1">
    <source>
        <dbReference type="EMBL" id="AJG23892.1"/>
    </source>
</evidence>
<gene>
    <name evidence="1" type="ORF">RR42_s2310</name>
</gene>
<organism evidence="1 2">
    <name type="scientific">Cupriavidus basilensis</name>
    <dbReference type="NCBI Taxonomy" id="68895"/>
    <lineage>
        <taxon>Bacteria</taxon>
        <taxon>Pseudomonadati</taxon>
        <taxon>Pseudomonadota</taxon>
        <taxon>Betaproteobacteria</taxon>
        <taxon>Burkholderiales</taxon>
        <taxon>Burkholderiaceae</taxon>
        <taxon>Cupriavidus</taxon>
    </lineage>
</organism>
<keyword evidence="1" id="KW-0560">Oxidoreductase</keyword>
<dbReference type="Gene3D" id="3.40.50.720">
    <property type="entry name" value="NAD(P)-binding Rossmann-like Domain"/>
    <property type="match status" value="1"/>
</dbReference>
<dbReference type="STRING" id="68895.RR42_s2310"/>
<dbReference type="GO" id="GO:0004316">
    <property type="term" value="F:3-oxoacyl-[acyl-carrier-protein] reductase (NADPH) activity"/>
    <property type="evidence" value="ECO:0007669"/>
    <property type="project" value="UniProtKB-EC"/>
</dbReference>
<dbReference type="SUPFAM" id="SSF51735">
    <property type="entry name" value="NAD(P)-binding Rossmann-fold domains"/>
    <property type="match status" value="1"/>
</dbReference>
<protein>
    <submittedName>
        <fullName evidence="1">3-oxoacyl-[acyl-carrier protein] reductase</fullName>
        <ecNumber evidence="1">1.1.1.100</ecNumber>
    </submittedName>
</protein>
<reference evidence="1 2" key="1">
    <citation type="journal article" date="2015" name="Genome Announc.">
        <title>Complete Genome Sequence of Cupriavidus basilensis 4G11, Isolated from the Oak Ridge Field Research Center Site.</title>
        <authorList>
            <person name="Ray J."/>
            <person name="Waters R.J."/>
            <person name="Skerker J.M."/>
            <person name="Kuehl J.V."/>
            <person name="Price M.N."/>
            <person name="Huang J."/>
            <person name="Chakraborty R."/>
            <person name="Arkin A.P."/>
            <person name="Deutschbauer A."/>
        </authorList>
    </citation>
    <scope>NUCLEOTIDE SEQUENCE [LARGE SCALE GENOMIC DNA]</scope>
    <source>
        <strain evidence="1">4G11</strain>
    </source>
</reference>
<sequence length="288" mass="30373">MRSAKESIVAVVTGGSRGAGKGIALALAQAGATVYVTGRTERSGEAPLPGTIHETAREIDARGGKGIAVACDHRDDAQVRRLFEQVGDESGRLDILVNNATFLHDALIEPGGFWDKPLALVDILDVGLRSAYVASWHAAPLMVAGGRGLMAFTSSFGASCYMHGPAYGAQKCGVDKFAKDMAVDLRPYGVAAVSVWMGPLRTERTMRVWAREPDKYAAFAPSAESPEFTGKVILALHGDAAVMDKSGHVLISAEIAQEYGILDIDGKAPVSYRSVLGGPVQAHPAKVE</sequence>